<gene>
    <name evidence="1" type="ORF">Sangu_0122300</name>
</gene>
<comment type="caution">
    <text evidence="1">The sequence shown here is derived from an EMBL/GenBank/DDBJ whole genome shotgun (WGS) entry which is preliminary data.</text>
</comment>
<reference evidence="1" key="1">
    <citation type="submission" date="2020-06" db="EMBL/GenBank/DDBJ databases">
        <authorList>
            <person name="Li T."/>
            <person name="Hu X."/>
            <person name="Zhang T."/>
            <person name="Song X."/>
            <person name="Zhang H."/>
            <person name="Dai N."/>
            <person name="Sheng W."/>
            <person name="Hou X."/>
            <person name="Wei L."/>
        </authorList>
    </citation>
    <scope>NUCLEOTIDE SEQUENCE</scope>
    <source>
        <strain evidence="1">G01</strain>
        <tissue evidence="1">Leaf</tissue>
    </source>
</reference>
<proteinExistence type="predicted"/>
<dbReference type="AlphaFoldDB" id="A0AAW2RJR0"/>
<name>A0AAW2RJR0_9LAMI</name>
<organism evidence="1">
    <name type="scientific">Sesamum angustifolium</name>
    <dbReference type="NCBI Taxonomy" id="2727405"/>
    <lineage>
        <taxon>Eukaryota</taxon>
        <taxon>Viridiplantae</taxon>
        <taxon>Streptophyta</taxon>
        <taxon>Embryophyta</taxon>
        <taxon>Tracheophyta</taxon>
        <taxon>Spermatophyta</taxon>
        <taxon>Magnoliopsida</taxon>
        <taxon>eudicotyledons</taxon>
        <taxon>Gunneridae</taxon>
        <taxon>Pentapetalae</taxon>
        <taxon>asterids</taxon>
        <taxon>lamiids</taxon>
        <taxon>Lamiales</taxon>
        <taxon>Pedaliaceae</taxon>
        <taxon>Sesamum</taxon>
    </lineage>
</organism>
<reference evidence="1" key="2">
    <citation type="journal article" date="2024" name="Plant">
        <title>Genomic evolution and insights into agronomic trait innovations of Sesamum species.</title>
        <authorList>
            <person name="Miao H."/>
            <person name="Wang L."/>
            <person name="Qu L."/>
            <person name="Liu H."/>
            <person name="Sun Y."/>
            <person name="Le M."/>
            <person name="Wang Q."/>
            <person name="Wei S."/>
            <person name="Zheng Y."/>
            <person name="Lin W."/>
            <person name="Duan Y."/>
            <person name="Cao H."/>
            <person name="Xiong S."/>
            <person name="Wang X."/>
            <person name="Wei L."/>
            <person name="Li C."/>
            <person name="Ma Q."/>
            <person name="Ju M."/>
            <person name="Zhao R."/>
            <person name="Li G."/>
            <person name="Mu C."/>
            <person name="Tian Q."/>
            <person name="Mei H."/>
            <person name="Zhang T."/>
            <person name="Gao T."/>
            <person name="Zhang H."/>
        </authorList>
    </citation>
    <scope>NUCLEOTIDE SEQUENCE</scope>
    <source>
        <strain evidence="1">G01</strain>
    </source>
</reference>
<dbReference type="EMBL" id="JACGWK010000001">
    <property type="protein sequence ID" value="KAL0380580.1"/>
    <property type="molecule type" value="Genomic_DNA"/>
</dbReference>
<accession>A0AAW2RJR0</accession>
<sequence length="191" mass="21196">MTWTSEDVLTGSQEQSCQLILRVLAPESHMIWDVHPLPKVLFDKLSASSFPLIFCSLYFCGRLKITQTSTIAVISKRTTMDIQLGHHVCRLQAQSSREIANDFRHRTHYGALSNLGAEILTICSARNGSPAEVDLCRETAGGCKDLAALLQLLNILKESLHLVIDKDMLLLIRAHLFQVLFAGVSCVSSFI</sequence>
<evidence type="ECO:0000313" key="1">
    <source>
        <dbReference type="EMBL" id="KAL0380580.1"/>
    </source>
</evidence>
<protein>
    <submittedName>
        <fullName evidence="1">Uncharacterized protein</fullName>
    </submittedName>
</protein>